<dbReference type="GO" id="GO:0016787">
    <property type="term" value="F:hydrolase activity"/>
    <property type="evidence" value="ECO:0007669"/>
    <property type="project" value="UniProtKB-KW"/>
</dbReference>
<dbReference type="RefSeq" id="WP_207720551.1">
    <property type="nucleotide sequence ID" value="NZ_JACHFW010000002.1"/>
</dbReference>
<comment type="similarity">
    <text evidence="1">Belongs to the ADP-ribosylglycohydrolase family.</text>
</comment>
<evidence type="ECO:0000313" key="5">
    <source>
        <dbReference type="Proteomes" id="UP000543642"/>
    </source>
</evidence>
<organism evidence="4 5">
    <name type="scientific">Catenibacillus scindens</name>
    <dbReference type="NCBI Taxonomy" id="673271"/>
    <lineage>
        <taxon>Bacteria</taxon>
        <taxon>Bacillati</taxon>
        <taxon>Bacillota</taxon>
        <taxon>Clostridia</taxon>
        <taxon>Lachnospirales</taxon>
        <taxon>Lachnospiraceae</taxon>
        <taxon>Catenibacillus</taxon>
    </lineage>
</organism>
<evidence type="ECO:0000256" key="1">
    <source>
        <dbReference type="ARBA" id="ARBA00010702"/>
    </source>
</evidence>
<dbReference type="GO" id="GO:0046872">
    <property type="term" value="F:metal ion binding"/>
    <property type="evidence" value="ECO:0007669"/>
    <property type="project" value="UniProtKB-KW"/>
</dbReference>
<dbReference type="Gene3D" id="1.10.4080.10">
    <property type="entry name" value="ADP-ribosylation/Crystallin J1"/>
    <property type="match status" value="1"/>
</dbReference>
<dbReference type="AlphaFoldDB" id="A0A7W8M4Q5"/>
<dbReference type="SUPFAM" id="SSF101478">
    <property type="entry name" value="ADP-ribosylglycohydrolase"/>
    <property type="match status" value="1"/>
</dbReference>
<feature type="binding site" evidence="3">
    <location>
        <position position="278"/>
    </location>
    <ligand>
        <name>Mg(2+)</name>
        <dbReference type="ChEBI" id="CHEBI:18420"/>
        <label>1</label>
    </ligand>
</feature>
<dbReference type="PANTHER" id="PTHR16222">
    <property type="entry name" value="ADP-RIBOSYLGLYCOHYDROLASE"/>
    <property type="match status" value="1"/>
</dbReference>
<evidence type="ECO:0000256" key="3">
    <source>
        <dbReference type="PIRSR" id="PIRSR605502-1"/>
    </source>
</evidence>
<dbReference type="PANTHER" id="PTHR16222:SF24">
    <property type="entry name" value="ADP-RIBOSYLHYDROLASE ARH3"/>
    <property type="match status" value="1"/>
</dbReference>
<feature type="binding site" evidence="3">
    <location>
        <position position="55"/>
    </location>
    <ligand>
        <name>Mg(2+)</name>
        <dbReference type="ChEBI" id="CHEBI:18420"/>
        <label>1</label>
    </ligand>
</feature>
<reference evidence="4 5" key="1">
    <citation type="submission" date="2020-08" db="EMBL/GenBank/DDBJ databases">
        <title>Genomic Encyclopedia of Type Strains, Phase IV (KMG-IV): sequencing the most valuable type-strain genomes for metagenomic binning, comparative biology and taxonomic classification.</title>
        <authorList>
            <person name="Goeker M."/>
        </authorList>
    </citation>
    <scope>NUCLEOTIDE SEQUENCE [LARGE SCALE GENOMIC DNA]</scope>
    <source>
        <strain evidence="4 5">DSM 106146</strain>
    </source>
</reference>
<evidence type="ECO:0000313" key="4">
    <source>
        <dbReference type="EMBL" id="MBB5263827.1"/>
    </source>
</evidence>
<feature type="binding site" evidence="3">
    <location>
        <position position="56"/>
    </location>
    <ligand>
        <name>Mg(2+)</name>
        <dbReference type="ChEBI" id="CHEBI:18420"/>
        <label>1</label>
    </ligand>
</feature>
<dbReference type="InterPro" id="IPR036705">
    <property type="entry name" value="Ribosyl_crysJ1_sf"/>
</dbReference>
<dbReference type="InterPro" id="IPR050792">
    <property type="entry name" value="ADP-ribosylglycohydrolase"/>
</dbReference>
<accession>A0A7W8M4Q5</accession>
<dbReference type="Pfam" id="PF03747">
    <property type="entry name" value="ADP_ribosyl_GH"/>
    <property type="match status" value="1"/>
</dbReference>
<evidence type="ECO:0000256" key="2">
    <source>
        <dbReference type="ARBA" id="ARBA00022801"/>
    </source>
</evidence>
<feature type="binding site" evidence="3">
    <location>
        <position position="276"/>
    </location>
    <ligand>
        <name>Mg(2+)</name>
        <dbReference type="ChEBI" id="CHEBI:18420"/>
        <label>1</label>
    </ligand>
</feature>
<keyword evidence="3" id="KW-0479">Metal-binding</keyword>
<dbReference type="EMBL" id="JACHFW010000002">
    <property type="protein sequence ID" value="MBB5263827.1"/>
    <property type="molecule type" value="Genomic_DNA"/>
</dbReference>
<keyword evidence="2 4" id="KW-0378">Hydrolase</keyword>
<feature type="binding site" evidence="3">
    <location>
        <position position="279"/>
    </location>
    <ligand>
        <name>Mg(2+)</name>
        <dbReference type="ChEBI" id="CHEBI:18420"/>
        <label>1</label>
    </ligand>
</feature>
<comment type="caution">
    <text evidence="4">The sequence shown here is derived from an EMBL/GenBank/DDBJ whole genome shotgun (WGS) entry which is preliminary data.</text>
</comment>
<keyword evidence="3" id="KW-0460">Magnesium</keyword>
<sequence>MTDKMYQIRSGIYGVCVGDALGVPVEFRGRERLKLNPVNGMMGGGTHGQPEGTWSDDGSMTLCLAQSMGETGGVHTHDIMNRFLEWFENGKYSPWGERFDCGHTVAQALFLYREGTVPVLCGGNKASTNGNGSLMRILPIVYFLYPRYGMDLTQSKKAMELIHKVSGLTHRHCIAQSACGIYVNIAARLLGGMDCKTAVSDGVTKSLSWYRSHEAFEEAIPVWDDIQNVDTLMEKPVNEIRSGGYVADTLTASLWCLLNTGTYRECVLKAVNLGDDTDTTAAVAGGLAGLTYGYGSIPQDWLDVLKGKAVIEDACTALLRCEPEADT</sequence>
<proteinExistence type="inferred from homology"/>
<feature type="binding site" evidence="3">
    <location>
        <position position="57"/>
    </location>
    <ligand>
        <name>Mg(2+)</name>
        <dbReference type="ChEBI" id="CHEBI:18420"/>
        <label>1</label>
    </ligand>
</feature>
<dbReference type="InterPro" id="IPR005502">
    <property type="entry name" value="Ribosyl_crysJ1"/>
</dbReference>
<gene>
    <name evidence="4" type="ORF">HNP82_000925</name>
</gene>
<comment type="cofactor">
    <cofactor evidence="3">
        <name>Mg(2+)</name>
        <dbReference type="ChEBI" id="CHEBI:18420"/>
    </cofactor>
    <text evidence="3">Binds 2 magnesium ions per subunit.</text>
</comment>
<protein>
    <submittedName>
        <fullName evidence="4">ADP-ribosylglycohydrolase</fullName>
    </submittedName>
</protein>
<dbReference type="Proteomes" id="UP000543642">
    <property type="component" value="Unassembled WGS sequence"/>
</dbReference>
<name>A0A7W8M4Q5_9FIRM</name>
<keyword evidence="5" id="KW-1185">Reference proteome</keyword>